<accession>A0AAD8HUS0</accession>
<comment type="caution">
    <text evidence="3">The sequence shown here is derived from an EMBL/GenBank/DDBJ whole genome shotgun (WGS) entry which is preliminary data.</text>
</comment>
<feature type="domain" description="DC1" evidence="2">
    <location>
        <begin position="22"/>
        <end position="70"/>
    </location>
</feature>
<dbReference type="SUPFAM" id="SSF57889">
    <property type="entry name" value="Cysteine-rich domain"/>
    <property type="match status" value="1"/>
</dbReference>
<gene>
    <name evidence="3" type="ORF">POM88_030002</name>
</gene>
<reference evidence="3" key="1">
    <citation type="submission" date="2023-02" db="EMBL/GenBank/DDBJ databases">
        <title>Genome of toxic invasive species Heracleum sosnowskyi carries increased number of genes despite the absence of recent whole-genome duplications.</title>
        <authorList>
            <person name="Schelkunov M."/>
            <person name="Shtratnikova V."/>
            <person name="Makarenko M."/>
            <person name="Klepikova A."/>
            <person name="Omelchenko D."/>
            <person name="Novikova G."/>
            <person name="Obukhova E."/>
            <person name="Bogdanov V."/>
            <person name="Penin A."/>
            <person name="Logacheva M."/>
        </authorList>
    </citation>
    <scope>NUCLEOTIDE SEQUENCE</scope>
    <source>
        <strain evidence="3">Hsosn_3</strain>
        <tissue evidence="3">Leaf</tissue>
    </source>
</reference>
<dbReference type="PANTHER" id="PTHR46288:SF80">
    <property type="entry name" value="CYSTEINE_HISTIDINE-RICH C1 DOMAIN FAMILY PROTEIN"/>
    <property type="match status" value="1"/>
</dbReference>
<dbReference type="InterPro" id="IPR004146">
    <property type="entry name" value="DC1"/>
</dbReference>
<protein>
    <recommendedName>
        <fullName evidence="2">DC1 domain-containing protein</fullName>
    </recommendedName>
</protein>
<dbReference type="AlphaFoldDB" id="A0AAD8HUS0"/>
<name>A0AAD8HUS0_9APIA</name>
<dbReference type="PANTHER" id="PTHR46288">
    <property type="entry name" value="PHORBOL-ESTER/DAG-TYPE DOMAIN-CONTAINING PROTEIN"/>
    <property type="match status" value="1"/>
</dbReference>
<evidence type="ECO:0000259" key="2">
    <source>
        <dbReference type="Pfam" id="PF03107"/>
    </source>
</evidence>
<keyword evidence="1" id="KW-0677">Repeat</keyword>
<evidence type="ECO:0000313" key="3">
    <source>
        <dbReference type="EMBL" id="KAK1373809.1"/>
    </source>
</evidence>
<proteinExistence type="predicted"/>
<dbReference type="Pfam" id="PF03107">
    <property type="entry name" value="C1_2"/>
    <property type="match status" value="1"/>
</dbReference>
<keyword evidence="4" id="KW-1185">Reference proteome</keyword>
<dbReference type="EMBL" id="JAUIZM010000007">
    <property type="protein sequence ID" value="KAK1373809.1"/>
    <property type="molecule type" value="Genomic_DNA"/>
</dbReference>
<dbReference type="Proteomes" id="UP001237642">
    <property type="component" value="Unassembled WGS sequence"/>
</dbReference>
<reference evidence="3" key="2">
    <citation type="submission" date="2023-05" db="EMBL/GenBank/DDBJ databases">
        <authorList>
            <person name="Schelkunov M.I."/>
        </authorList>
    </citation>
    <scope>NUCLEOTIDE SEQUENCE</scope>
    <source>
        <strain evidence="3">Hsosn_3</strain>
        <tissue evidence="3">Leaf</tissue>
    </source>
</reference>
<dbReference type="InterPro" id="IPR046349">
    <property type="entry name" value="C1-like_sf"/>
</dbReference>
<evidence type="ECO:0000313" key="4">
    <source>
        <dbReference type="Proteomes" id="UP001237642"/>
    </source>
</evidence>
<evidence type="ECO:0000256" key="1">
    <source>
        <dbReference type="ARBA" id="ARBA00022737"/>
    </source>
</evidence>
<sequence>MAGKLIKDRMYKNTLARSIDHPSHQTHSLTLVPYPTYPGGEFSCNACGEDGKTSVCNCNICEFDLHRKCAALPETMKRKDHEHNITLMYSVDQALSTGTEFKCDVCFRDIRGGL</sequence>
<organism evidence="3 4">
    <name type="scientific">Heracleum sosnowskyi</name>
    <dbReference type="NCBI Taxonomy" id="360622"/>
    <lineage>
        <taxon>Eukaryota</taxon>
        <taxon>Viridiplantae</taxon>
        <taxon>Streptophyta</taxon>
        <taxon>Embryophyta</taxon>
        <taxon>Tracheophyta</taxon>
        <taxon>Spermatophyta</taxon>
        <taxon>Magnoliopsida</taxon>
        <taxon>eudicotyledons</taxon>
        <taxon>Gunneridae</taxon>
        <taxon>Pentapetalae</taxon>
        <taxon>asterids</taxon>
        <taxon>campanulids</taxon>
        <taxon>Apiales</taxon>
        <taxon>Apiaceae</taxon>
        <taxon>Apioideae</taxon>
        <taxon>apioid superclade</taxon>
        <taxon>Tordylieae</taxon>
        <taxon>Tordyliinae</taxon>
        <taxon>Heracleum</taxon>
    </lineage>
</organism>